<dbReference type="PANTHER" id="PTHR31900">
    <property type="entry name" value="F-BOX/RNI SUPERFAMILY PROTEIN-RELATED"/>
    <property type="match status" value="1"/>
</dbReference>
<dbReference type="AlphaFoldDB" id="A0AAU9SSV7"/>
<dbReference type="Pfam" id="PF08387">
    <property type="entry name" value="FBD"/>
    <property type="match status" value="1"/>
</dbReference>
<evidence type="ECO:0000259" key="2">
    <source>
        <dbReference type="SMART" id="SM00579"/>
    </source>
</evidence>
<feature type="non-terminal residue" evidence="3">
    <location>
        <position position="1"/>
    </location>
</feature>
<feature type="region of interest" description="Disordered" evidence="1">
    <location>
        <begin position="111"/>
        <end position="142"/>
    </location>
</feature>
<dbReference type="Proteomes" id="UP000836841">
    <property type="component" value="Chromosome 6"/>
</dbReference>
<dbReference type="InterPro" id="IPR050232">
    <property type="entry name" value="FBL13/AtMIF1-like"/>
</dbReference>
<proteinExistence type="predicted"/>
<evidence type="ECO:0000313" key="4">
    <source>
        <dbReference type="Proteomes" id="UP000836841"/>
    </source>
</evidence>
<evidence type="ECO:0000313" key="3">
    <source>
        <dbReference type="EMBL" id="CAH2070081.1"/>
    </source>
</evidence>
<dbReference type="SMART" id="SM00579">
    <property type="entry name" value="FBD"/>
    <property type="match status" value="1"/>
</dbReference>
<gene>
    <name evidence="3" type="ORF">TAV2_LOCUS21393</name>
</gene>
<dbReference type="EMBL" id="OU466862">
    <property type="protein sequence ID" value="CAH2070081.1"/>
    <property type="molecule type" value="Genomic_DNA"/>
</dbReference>
<protein>
    <recommendedName>
        <fullName evidence="2">FBD domain-containing protein</fullName>
    </recommendedName>
</protein>
<name>A0AAU9SSV7_THLAR</name>
<sequence length="142" mass="15637">MSQLRSLSRLGIALGVSDLKCLPIFLESCPNLKSLTLTLDDYEEMRSEEMNQVSDSSVPECLLSSLESVHFDAPISTFALATKLVNYFLENSAILKKLTLHVNRDKVPASGDIPNIQQRIPFPPPKSRSAVPASDCVRPQHG</sequence>
<keyword evidence="4" id="KW-1185">Reference proteome</keyword>
<dbReference type="PANTHER" id="PTHR31900:SF25">
    <property type="entry name" value="FBD DOMAIN-CONTAINING PROTEIN"/>
    <property type="match status" value="1"/>
</dbReference>
<accession>A0AAU9SSV7</accession>
<feature type="domain" description="FBD" evidence="2">
    <location>
        <begin position="60"/>
        <end position="132"/>
    </location>
</feature>
<dbReference type="InterPro" id="IPR006566">
    <property type="entry name" value="FBD"/>
</dbReference>
<reference evidence="3 4" key="1">
    <citation type="submission" date="2022-03" db="EMBL/GenBank/DDBJ databases">
        <authorList>
            <person name="Nunn A."/>
            <person name="Chopra R."/>
            <person name="Nunn A."/>
            <person name="Contreras Garrido A."/>
        </authorList>
    </citation>
    <scope>NUCLEOTIDE SEQUENCE [LARGE SCALE GENOMIC DNA]</scope>
</reference>
<dbReference type="SUPFAM" id="SSF52047">
    <property type="entry name" value="RNI-like"/>
    <property type="match status" value="1"/>
</dbReference>
<evidence type="ECO:0000256" key="1">
    <source>
        <dbReference type="SAM" id="MobiDB-lite"/>
    </source>
</evidence>
<organism evidence="3 4">
    <name type="scientific">Thlaspi arvense</name>
    <name type="common">Field penny-cress</name>
    <dbReference type="NCBI Taxonomy" id="13288"/>
    <lineage>
        <taxon>Eukaryota</taxon>
        <taxon>Viridiplantae</taxon>
        <taxon>Streptophyta</taxon>
        <taxon>Embryophyta</taxon>
        <taxon>Tracheophyta</taxon>
        <taxon>Spermatophyta</taxon>
        <taxon>Magnoliopsida</taxon>
        <taxon>eudicotyledons</taxon>
        <taxon>Gunneridae</taxon>
        <taxon>Pentapetalae</taxon>
        <taxon>rosids</taxon>
        <taxon>malvids</taxon>
        <taxon>Brassicales</taxon>
        <taxon>Brassicaceae</taxon>
        <taxon>Thlaspideae</taxon>
        <taxon>Thlaspi</taxon>
    </lineage>
</organism>